<gene>
    <name evidence="6" type="primary">mexR</name>
    <name evidence="6" type="ORF">Vau01_083530</name>
</gene>
<keyword evidence="3" id="KW-0804">Transcription</keyword>
<dbReference type="InterPro" id="IPR001647">
    <property type="entry name" value="HTH_TetR"/>
</dbReference>
<keyword evidence="2 4" id="KW-0238">DNA-binding</keyword>
<dbReference type="RefSeq" id="WP_239152282.1">
    <property type="nucleotide sequence ID" value="NZ_BOPG01000061.1"/>
</dbReference>
<dbReference type="Proteomes" id="UP000612585">
    <property type="component" value="Unassembled WGS sequence"/>
</dbReference>
<evidence type="ECO:0000256" key="1">
    <source>
        <dbReference type="ARBA" id="ARBA00023015"/>
    </source>
</evidence>
<dbReference type="Pfam" id="PF16925">
    <property type="entry name" value="TetR_C_13"/>
    <property type="match status" value="1"/>
</dbReference>
<dbReference type="Gene3D" id="1.10.357.10">
    <property type="entry name" value="Tetracycline Repressor, domain 2"/>
    <property type="match status" value="1"/>
</dbReference>
<dbReference type="EMBL" id="BOPG01000061">
    <property type="protein sequence ID" value="GIJ60837.1"/>
    <property type="molecule type" value="Genomic_DNA"/>
</dbReference>
<evidence type="ECO:0000256" key="2">
    <source>
        <dbReference type="ARBA" id="ARBA00023125"/>
    </source>
</evidence>
<keyword evidence="1" id="KW-0805">Transcription regulation</keyword>
<dbReference type="InterPro" id="IPR009057">
    <property type="entry name" value="Homeodomain-like_sf"/>
</dbReference>
<dbReference type="Gene3D" id="1.10.10.60">
    <property type="entry name" value="Homeodomain-like"/>
    <property type="match status" value="1"/>
</dbReference>
<evidence type="ECO:0000313" key="6">
    <source>
        <dbReference type="EMBL" id="GIJ60837.1"/>
    </source>
</evidence>
<organism evidence="6 7">
    <name type="scientific">Virgisporangium aurantiacum</name>
    <dbReference type="NCBI Taxonomy" id="175570"/>
    <lineage>
        <taxon>Bacteria</taxon>
        <taxon>Bacillati</taxon>
        <taxon>Actinomycetota</taxon>
        <taxon>Actinomycetes</taxon>
        <taxon>Micromonosporales</taxon>
        <taxon>Micromonosporaceae</taxon>
        <taxon>Virgisporangium</taxon>
    </lineage>
</organism>
<dbReference type="InterPro" id="IPR036271">
    <property type="entry name" value="Tet_transcr_reg_TetR-rel_C_sf"/>
</dbReference>
<accession>A0A8J4E6H7</accession>
<name>A0A8J4E6H7_9ACTN</name>
<comment type="caution">
    <text evidence="6">The sequence shown here is derived from an EMBL/GenBank/DDBJ whole genome shotgun (WGS) entry which is preliminary data.</text>
</comment>
<dbReference type="InterPro" id="IPR023772">
    <property type="entry name" value="DNA-bd_HTH_TetR-type_CS"/>
</dbReference>
<proteinExistence type="predicted"/>
<evidence type="ECO:0000256" key="4">
    <source>
        <dbReference type="PROSITE-ProRule" id="PRU00335"/>
    </source>
</evidence>
<feature type="domain" description="HTH tetR-type" evidence="5">
    <location>
        <begin position="8"/>
        <end position="68"/>
    </location>
</feature>
<dbReference type="InterPro" id="IPR011075">
    <property type="entry name" value="TetR_C"/>
</dbReference>
<evidence type="ECO:0000256" key="3">
    <source>
        <dbReference type="ARBA" id="ARBA00023163"/>
    </source>
</evidence>
<dbReference type="AlphaFoldDB" id="A0A8J4E6H7"/>
<dbReference type="GO" id="GO:0003677">
    <property type="term" value="F:DNA binding"/>
    <property type="evidence" value="ECO:0007669"/>
    <property type="project" value="UniProtKB-UniRule"/>
</dbReference>
<keyword evidence="7" id="KW-1185">Reference proteome</keyword>
<evidence type="ECO:0000313" key="7">
    <source>
        <dbReference type="Proteomes" id="UP000612585"/>
    </source>
</evidence>
<dbReference type="PROSITE" id="PS50977">
    <property type="entry name" value="HTH_TETR_2"/>
    <property type="match status" value="1"/>
</dbReference>
<protein>
    <submittedName>
        <fullName evidence="6">TetR family transcriptional regulator</fullName>
    </submittedName>
</protein>
<sequence length="213" mass="22989">MPGGRPREFDAELALERAMEVFWRQGYDGTSVSDLTVAMDINRPSLYAAFGNKQRLFELVLDRYAHGPAAYATAALDLPTAREVVERLMLGAVELTVGRGCLHSGNAQACAPASEHVRQTVVTRRRASSDAVRHRLEKAKDQGDLPADADPATLADYVATVCDGIAAQAANGADAADLRRVVAVAMRALFGERGEEAVPEVAHLPDRRVRARP</sequence>
<dbReference type="PANTHER" id="PTHR47506:SF1">
    <property type="entry name" value="HTH-TYPE TRANSCRIPTIONAL REGULATOR YJDC"/>
    <property type="match status" value="1"/>
</dbReference>
<dbReference type="PANTHER" id="PTHR47506">
    <property type="entry name" value="TRANSCRIPTIONAL REGULATORY PROTEIN"/>
    <property type="match status" value="1"/>
</dbReference>
<dbReference type="PROSITE" id="PS01081">
    <property type="entry name" value="HTH_TETR_1"/>
    <property type="match status" value="1"/>
</dbReference>
<dbReference type="Pfam" id="PF00440">
    <property type="entry name" value="TetR_N"/>
    <property type="match status" value="1"/>
</dbReference>
<dbReference type="SUPFAM" id="SSF48498">
    <property type="entry name" value="Tetracyclin repressor-like, C-terminal domain"/>
    <property type="match status" value="1"/>
</dbReference>
<feature type="DNA-binding region" description="H-T-H motif" evidence="4">
    <location>
        <begin position="31"/>
        <end position="50"/>
    </location>
</feature>
<dbReference type="SUPFAM" id="SSF46689">
    <property type="entry name" value="Homeodomain-like"/>
    <property type="match status" value="1"/>
</dbReference>
<reference evidence="6" key="1">
    <citation type="submission" date="2021-01" db="EMBL/GenBank/DDBJ databases">
        <title>Whole genome shotgun sequence of Virgisporangium aurantiacum NBRC 16421.</title>
        <authorList>
            <person name="Komaki H."/>
            <person name="Tamura T."/>
        </authorList>
    </citation>
    <scope>NUCLEOTIDE SEQUENCE</scope>
    <source>
        <strain evidence="6">NBRC 16421</strain>
    </source>
</reference>
<evidence type="ECO:0000259" key="5">
    <source>
        <dbReference type="PROSITE" id="PS50977"/>
    </source>
</evidence>